<keyword evidence="6 9" id="KW-0489">Methyltransferase</keyword>
<proteinExistence type="predicted"/>
<evidence type="ECO:0000313" key="11">
    <source>
        <dbReference type="Proteomes" id="UP000070412"/>
    </source>
</evidence>
<dbReference type="InterPro" id="IPR019410">
    <property type="entry name" value="Methyltransf_16"/>
</dbReference>
<dbReference type="InterPro" id="IPR029063">
    <property type="entry name" value="SAM-dependent_MTases_sf"/>
</dbReference>
<evidence type="ECO:0000256" key="3">
    <source>
        <dbReference type="ARBA" id="ARBA00011914"/>
    </source>
</evidence>
<reference evidence="10" key="3">
    <citation type="submission" date="2022-06" db="UniProtKB">
        <authorList>
            <consortium name="EnsemblMetazoa"/>
        </authorList>
    </citation>
    <scope>IDENTIFICATION</scope>
</reference>
<dbReference type="Pfam" id="PF10294">
    <property type="entry name" value="Methyltransf_16"/>
    <property type="match status" value="1"/>
</dbReference>
<name>A0A834VEZ2_SARSC</name>
<evidence type="ECO:0000256" key="2">
    <source>
        <dbReference type="ARBA" id="ARBA00004496"/>
    </source>
</evidence>
<dbReference type="GO" id="GO:0005737">
    <property type="term" value="C:cytoplasm"/>
    <property type="evidence" value="ECO:0007669"/>
    <property type="project" value="UniProtKB-SubCell"/>
</dbReference>
<dbReference type="Proteomes" id="UP000070412">
    <property type="component" value="Unassembled WGS sequence"/>
</dbReference>
<dbReference type="PANTHER" id="PTHR13539">
    <property type="entry name" value="CALMODULIN-LYSINE N-METHYLTRANSFERASE"/>
    <property type="match status" value="1"/>
</dbReference>
<dbReference type="SUPFAM" id="SSF53335">
    <property type="entry name" value="S-adenosyl-L-methionine-dependent methyltransferases"/>
    <property type="match status" value="1"/>
</dbReference>
<dbReference type="OrthoDB" id="413520at2759"/>
<evidence type="ECO:0000313" key="10">
    <source>
        <dbReference type="EnsemblMetazoa" id="KAF7495042.1"/>
    </source>
</evidence>
<protein>
    <recommendedName>
        <fullName evidence="4">Calmodulin-lysine N-methyltransferase</fullName>
        <ecNumber evidence="3">2.1.1.60</ecNumber>
    </recommendedName>
</protein>
<dbReference type="GO" id="GO:0005634">
    <property type="term" value="C:nucleus"/>
    <property type="evidence" value="ECO:0007669"/>
    <property type="project" value="UniProtKB-SubCell"/>
</dbReference>
<evidence type="ECO:0000256" key="5">
    <source>
        <dbReference type="ARBA" id="ARBA00022490"/>
    </source>
</evidence>
<keyword evidence="5" id="KW-0963">Cytoplasm</keyword>
<reference evidence="9" key="2">
    <citation type="submission" date="2020-01" db="EMBL/GenBank/DDBJ databases">
        <authorList>
            <person name="Korhonen P.K.K."/>
            <person name="Guangxu M.G."/>
            <person name="Wang T.W."/>
            <person name="Stroehlein A.J.S."/>
            <person name="Young N.D."/>
            <person name="Ang C.-S.A."/>
            <person name="Fernando D.W.F."/>
            <person name="Lu H.L."/>
            <person name="Taylor S.T."/>
            <person name="Ehtesham M.E.M."/>
            <person name="Najaraj S.H.N."/>
            <person name="Harsha G.H.G."/>
            <person name="Madugundu A.M."/>
            <person name="Renuse S.R."/>
            <person name="Holt D.H."/>
            <person name="Pandey A.P."/>
            <person name="Papenfuss A.P."/>
            <person name="Gasser R.B.G."/>
            <person name="Fischer K.F."/>
        </authorList>
    </citation>
    <scope>NUCLEOTIDE SEQUENCE</scope>
    <source>
        <strain evidence="9">SSS_KF_BRIS2020</strain>
    </source>
</reference>
<sequence>MANISNDSFAMSDSKRRWQLLSTAIRTKKYRSLNDTKDNKINDKFGADFAIESFGFIVYSRSCSEKEWIKCEWNNEIAAKEKLSLEIKLVPNHFQILDLSGFDNSGNVRIWHSEEVLGYLVANSFLREKLKNKVICELGAGMSGLASLIIANLNLHHKLYITDGNQRCVENIKEIVRYNHRNMDSGETFVRKLRWDTMDDYQDLSQQIDIIIAADCLFDSSSHCHLVNVIDCLLKYCVEAQAFILAPMRNQKLNEFISKCSANVNLSIQLNESYDSTVYKTYEKLRQIDSNRYRFESCYPCLLIINRKVVDFN</sequence>
<evidence type="ECO:0000256" key="7">
    <source>
        <dbReference type="ARBA" id="ARBA00022679"/>
    </source>
</evidence>
<dbReference type="EMBL" id="WVUK01000050">
    <property type="protein sequence ID" value="KAF7495042.1"/>
    <property type="molecule type" value="Genomic_DNA"/>
</dbReference>
<dbReference type="GO" id="GO:0032259">
    <property type="term" value="P:methylation"/>
    <property type="evidence" value="ECO:0007669"/>
    <property type="project" value="UniProtKB-KW"/>
</dbReference>
<gene>
    <name evidence="9" type="ORF">SSS_4950</name>
</gene>
<dbReference type="EC" id="2.1.1.60" evidence="3"/>
<dbReference type="Gene3D" id="3.40.50.150">
    <property type="entry name" value="Vaccinia Virus protein VP39"/>
    <property type="match status" value="1"/>
</dbReference>
<keyword evidence="11" id="KW-1185">Reference proteome</keyword>
<dbReference type="EnsemblMetazoa" id="SSS_4950s_mrna">
    <property type="protein sequence ID" value="KAF7495042.1"/>
    <property type="gene ID" value="SSS_4950"/>
</dbReference>
<keyword evidence="8" id="KW-0539">Nucleus</keyword>
<evidence type="ECO:0000256" key="6">
    <source>
        <dbReference type="ARBA" id="ARBA00022603"/>
    </source>
</evidence>
<dbReference type="OMA" id="CFLGIWP"/>
<dbReference type="InterPro" id="IPR025800">
    <property type="entry name" value="CaM-Lys-N-MeTrfase"/>
</dbReference>
<comment type="subcellular location">
    <subcellularLocation>
        <location evidence="2">Cytoplasm</location>
    </subcellularLocation>
    <subcellularLocation>
        <location evidence="1">Nucleus</location>
    </subcellularLocation>
</comment>
<dbReference type="AlphaFoldDB" id="A0A834VEZ2"/>
<evidence type="ECO:0000313" key="9">
    <source>
        <dbReference type="EMBL" id="KAF7495042.1"/>
    </source>
</evidence>
<evidence type="ECO:0000256" key="4">
    <source>
        <dbReference type="ARBA" id="ARBA00020594"/>
    </source>
</evidence>
<accession>A0A834VEZ2</accession>
<keyword evidence="7 9" id="KW-0808">Transferase</keyword>
<organism evidence="9">
    <name type="scientific">Sarcoptes scabiei</name>
    <name type="common">Itch mite</name>
    <name type="synonym">Acarus scabiei</name>
    <dbReference type="NCBI Taxonomy" id="52283"/>
    <lineage>
        <taxon>Eukaryota</taxon>
        <taxon>Metazoa</taxon>
        <taxon>Ecdysozoa</taxon>
        <taxon>Arthropoda</taxon>
        <taxon>Chelicerata</taxon>
        <taxon>Arachnida</taxon>
        <taxon>Acari</taxon>
        <taxon>Acariformes</taxon>
        <taxon>Sarcoptiformes</taxon>
        <taxon>Astigmata</taxon>
        <taxon>Psoroptidia</taxon>
        <taxon>Sarcoptoidea</taxon>
        <taxon>Sarcoptidae</taxon>
        <taxon>Sarcoptinae</taxon>
        <taxon>Sarcoptes</taxon>
    </lineage>
</organism>
<evidence type="ECO:0000256" key="8">
    <source>
        <dbReference type="ARBA" id="ARBA00023242"/>
    </source>
</evidence>
<dbReference type="PANTHER" id="PTHR13539:SF3">
    <property type="entry name" value="CALMODULIN-LYSINE N-METHYLTRANSFERASE"/>
    <property type="match status" value="1"/>
</dbReference>
<dbReference type="GO" id="GO:0018025">
    <property type="term" value="F:calmodulin-lysine N-methyltransferase activity"/>
    <property type="evidence" value="ECO:0007669"/>
    <property type="project" value="UniProtKB-EC"/>
</dbReference>
<evidence type="ECO:0000256" key="1">
    <source>
        <dbReference type="ARBA" id="ARBA00004123"/>
    </source>
</evidence>
<reference evidence="11" key="1">
    <citation type="journal article" date="2020" name="PLoS Negl. Trop. Dis.">
        <title>High-quality nuclear genome for Sarcoptes scabiei-A critical resource for a neglected parasite.</title>
        <authorList>
            <person name="Korhonen P.K."/>
            <person name="Gasser R.B."/>
            <person name="Ma G."/>
            <person name="Wang T."/>
            <person name="Stroehlein A.J."/>
            <person name="Young N.D."/>
            <person name="Ang C.S."/>
            <person name="Fernando D.D."/>
            <person name="Lu H.C."/>
            <person name="Taylor S."/>
            <person name="Reynolds S.L."/>
            <person name="Mofiz E."/>
            <person name="Najaraj S.H."/>
            <person name="Gowda H."/>
            <person name="Madugundu A."/>
            <person name="Renuse S."/>
            <person name="Holt D."/>
            <person name="Pandey A."/>
            <person name="Papenfuss A.T."/>
            <person name="Fischer K."/>
        </authorList>
    </citation>
    <scope>NUCLEOTIDE SEQUENCE [LARGE SCALE GENOMIC DNA]</scope>
</reference>